<dbReference type="RefSeq" id="WP_008681684.1">
    <property type="nucleotide sequence ID" value="NZ_ANOH01000263.1"/>
</dbReference>
<dbReference type="PANTHER" id="PTHR43042">
    <property type="entry name" value="SAM-DEPENDENT METHYLTRANSFERASE"/>
    <property type="match status" value="1"/>
</dbReference>
<dbReference type="Gene3D" id="2.60.40.1180">
    <property type="entry name" value="Golgi alpha-mannosidase II"/>
    <property type="match status" value="1"/>
</dbReference>
<dbReference type="GO" id="GO:0032259">
    <property type="term" value="P:methylation"/>
    <property type="evidence" value="ECO:0007669"/>
    <property type="project" value="UniProtKB-KW"/>
</dbReference>
<comment type="caution">
    <text evidence="2">The sequence shown here is derived from an EMBL/GenBank/DDBJ whole genome shotgun (WGS) entry which is preliminary data.</text>
</comment>
<dbReference type="GO" id="GO:0008168">
    <property type="term" value="F:methyltransferase activity"/>
    <property type="evidence" value="ECO:0007669"/>
    <property type="project" value="UniProtKB-KW"/>
</dbReference>
<accession>M5U0I9</accession>
<dbReference type="AlphaFoldDB" id="M5U0I9"/>
<evidence type="ECO:0000313" key="2">
    <source>
        <dbReference type="EMBL" id="EMI54764.1"/>
    </source>
</evidence>
<keyword evidence="2" id="KW-0489">Methyltransferase</keyword>
<evidence type="ECO:0000256" key="1">
    <source>
        <dbReference type="SAM" id="MobiDB-lite"/>
    </source>
</evidence>
<reference evidence="2 3" key="1">
    <citation type="journal article" date="2013" name="Mar. Genomics">
        <title>Expression of sulfatases in Rhodopirellula baltica and the diversity of sulfatases in the genus Rhodopirellula.</title>
        <authorList>
            <person name="Wegner C.E."/>
            <person name="Richter-Heitmann T."/>
            <person name="Klindworth A."/>
            <person name="Klockow C."/>
            <person name="Richter M."/>
            <person name="Achstetter T."/>
            <person name="Glockner F.O."/>
            <person name="Harder J."/>
        </authorList>
    </citation>
    <scope>NUCLEOTIDE SEQUENCE [LARGE SCALE GENOMIC DNA]</scope>
    <source>
        <strain evidence="2 3">SM41</strain>
    </source>
</reference>
<dbReference type="InterPro" id="IPR029063">
    <property type="entry name" value="SAM-dependent_MTases_sf"/>
</dbReference>
<evidence type="ECO:0000313" key="3">
    <source>
        <dbReference type="Proteomes" id="UP000011885"/>
    </source>
</evidence>
<dbReference type="Gene3D" id="3.40.50.150">
    <property type="entry name" value="Vaccinia Virus protein VP39"/>
    <property type="match status" value="1"/>
</dbReference>
<sequence length="332" mass="37369">MSRRYQLLDFGNGRKLESLAGRVVDRPCPAADNIPPHNRSLWRNPDSYFDLESKTWTHRTPWPEQLQVEIPKARHPSSPEPAPNSSTDNVLLRVPVQPTPFGHIGIFPEQIGNWRWLHRTAPDADSITRLKSGQALNLFAYTGASTMTIAGDGMKVAHVDAAKPNVEAAKRVAAANGLDEAPIRYLVDDAAAFVQREIRRGNRYHTIVLDPPAYGHGPKSKRAPRSSEKNRSSGKRPARQAKAWRIQRDLPLLLDNCFDLISGKSFRILVTGHSAEMDESDVRQWMRRKLANSRLGRMQPQLKTGRMTLTDLDGRKLDAGFYVRCWTEEPSA</sequence>
<feature type="region of interest" description="Disordered" evidence="1">
    <location>
        <begin position="209"/>
        <end position="241"/>
    </location>
</feature>
<dbReference type="OrthoDB" id="9805492at2"/>
<dbReference type="PANTHER" id="PTHR43042:SF2">
    <property type="entry name" value="SAM-DEPENDENT METHYLTRANSFERASE"/>
    <property type="match status" value="1"/>
</dbReference>
<dbReference type="SUPFAM" id="SSF53335">
    <property type="entry name" value="S-adenosyl-L-methionine-dependent methyltransferases"/>
    <property type="match status" value="1"/>
</dbReference>
<organism evidence="2 3">
    <name type="scientific">Rhodopirellula sallentina SM41</name>
    <dbReference type="NCBI Taxonomy" id="1263870"/>
    <lineage>
        <taxon>Bacteria</taxon>
        <taxon>Pseudomonadati</taxon>
        <taxon>Planctomycetota</taxon>
        <taxon>Planctomycetia</taxon>
        <taxon>Pirellulales</taxon>
        <taxon>Pirellulaceae</taxon>
        <taxon>Rhodopirellula</taxon>
    </lineage>
</organism>
<keyword evidence="3" id="KW-1185">Reference proteome</keyword>
<proteinExistence type="predicted"/>
<keyword evidence="2" id="KW-0808">Transferase</keyword>
<protein>
    <submittedName>
        <fullName evidence="2">SAM dependent methyltransferase</fullName>
    </submittedName>
</protein>
<gene>
    <name evidence="2" type="ORF">RSSM_03880</name>
</gene>
<dbReference type="EMBL" id="ANOH01000263">
    <property type="protein sequence ID" value="EMI54764.1"/>
    <property type="molecule type" value="Genomic_DNA"/>
</dbReference>
<dbReference type="Proteomes" id="UP000011885">
    <property type="component" value="Unassembled WGS sequence"/>
</dbReference>
<dbReference type="InterPro" id="IPR013780">
    <property type="entry name" value="Glyco_hydro_b"/>
</dbReference>
<dbReference type="PATRIC" id="fig|1263870.3.peg.4111"/>
<name>M5U0I9_9BACT</name>